<evidence type="ECO:0000313" key="6">
    <source>
        <dbReference type="EMBL" id="KAJ0210349.1"/>
    </source>
</evidence>
<feature type="repeat" description="Pumilio" evidence="4">
    <location>
        <begin position="446"/>
        <end position="481"/>
    </location>
</feature>
<name>A0A9R1XHN5_LACSA</name>
<dbReference type="InterPro" id="IPR033133">
    <property type="entry name" value="PUM-HD"/>
</dbReference>
<keyword evidence="2" id="KW-0810">Translation regulation</keyword>
<keyword evidence="7" id="KW-1185">Reference proteome</keyword>
<protein>
    <recommendedName>
        <fullName evidence="5">PUM-HD domain-containing protein</fullName>
    </recommendedName>
</protein>
<evidence type="ECO:0000256" key="1">
    <source>
        <dbReference type="ARBA" id="ARBA00022737"/>
    </source>
</evidence>
<dbReference type="GO" id="GO:0003729">
    <property type="term" value="F:mRNA binding"/>
    <property type="evidence" value="ECO:0000318"/>
    <property type="project" value="GO_Central"/>
</dbReference>
<reference evidence="6 7" key="1">
    <citation type="journal article" date="2017" name="Nat. Commun.">
        <title>Genome assembly with in vitro proximity ligation data and whole-genome triplication in lettuce.</title>
        <authorList>
            <person name="Reyes-Chin-Wo S."/>
            <person name="Wang Z."/>
            <person name="Yang X."/>
            <person name="Kozik A."/>
            <person name="Arikit S."/>
            <person name="Song C."/>
            <person name="Xia L."/>
            <person name="Froenicke L."/>
            <person name="Lavelle D.O."/>
            <person name="Truco M.J."/>
            <person name="Xia R."/>
            <person name="Zhu S."/>
            <person name="Xu C."/>
            <person name="Xu H."/>
            <person name="Xu X."/>
            <person name="Cox K."/>
            <person name="Korf I."/>
            <person name="Meyers B.C."/>
            <person name="Michelmore R.W."/>
        </authorList>
    </citation>
    <scope>NUCLEOTIDE SEQUENCE [LARGE SCALE GENOMIC DNA]</scope>
    <source>
        <strain evidence="7">cv. Salinas</strain>
        <tissue evidence="6">Seedlings</tissue>
    </source>
</reference>
<evidence type="ECO:0000259" key="5">
    <source>
        <dbReference type="PROSITE" id="PS50303"/>
    </source>
</evidence>
<dbReference type="InterPro" id="IPR016024">
    <property type="entry name" value="ARM-type_fold"/>
</dbReference>
<evidence type="ECO:0000256" key="3">
    <source>
        <dbReference type="ARBA" id="ARBA00022884"/>
    </source>
</evidence>
<evidence type="ECO:0000256" key="2">
    <source>
        <dbReference type="ARBA" id="ARBA00022845"/>
    </source>
</evidence>
<keyword evidence="1" id="KW-0677">Repeat</keyword>
<feature type="repeat" description="Pumilio" evidence="4">
    <location>
        <begin position="482"/>
        <end position="523"/>
    </location>
</feature>
<dbReference type="GO" id="GO:0006417">
    <property type="term" value="P:regulation of translation"/>
    <property type="evidence" value="ECO:0007669"/>
    <property type="project" value="UniProtKB-KW"/>
</dbReference>
<dbReference type="SMART" id="SM00025">
    <property type="entry name" value="Pumilio"/>
    <property type="match status" value="7"/>
</dbReference>
<accession>A0A9R1XHN5</accession>
<dbReference type="PROSITE" id="PS50302">
    <property type="entry name" value="PUM"/>
    <property type="match status" value="7"/>
</dbReference>
<evidence type="ECO:0000313" key="7">
    <source>
        <dbReference type="Proteomes" id="UP000235145"/>
    </source>
</evidence>
<organism evidence="6 7">
    <name type="scientific">Lactuca sativa</name>
    <name type="common">Garden lettuce</name>
    <dbReference type="NCBI Taxonomy" id="4236"/>
    <lineage>
        <taxon>Eukaryota</taxon>
        <taxon>Viridiplantae</taxon>
        <taxon>Streptophyta</taxon>
        <taxon>Embryophyta</taxon>
        <taxon>Tracheophyta</taxon>
        <taxon>Spermatophyta</taxon>
        <taxon>Magnoliopsida</taxon>
        <taxon>eudicotyledons</taxon>
        <taxon>Gunneridae</taxon>
        <taxon>Pentapetalae</taxon>
        <taxon>asterids</taxon>
        <taxon>campanulids</taxon>
        <taxon>Asterales</taxon>
        <taxon>Asteraceae</taxon>
        <taxon>Cichorioideae</taxon>
        <taxon>Cichorieae</taxon>
        <taxon>Lactucinae</taxon>
        <taxon>Lactuca</taxon>
    </lineage>
</organism>
<dbReference type="InterPro" id="IPR033712">
    <property type="entry name" value="Pumilio_RNA-bd"/>
</dbReference>
<dbReference type="PANTHER" id="PTHR12537">
    <property type="entry name" value="RNA BINDING PROTEIN PUMILIO-RELATED"/>
    <property type="match status" value="1"/>
</dbReference>
<dbReference type="EMBL" id="NBSK02000004">
    <property type="protein sequence ID" value="KAJ0210349.1"/>
    <property type="molecule type" value="Genomic_DNA"/>
</dbReference>
<dbReference type="Pfam" id="PF00806">
    <property type="entry name" value="PUF"/>
    <property type="match status" value="7"/>
</dbReference>
<feature type="repeat" description="Pumilio" evidence="4">
    <location>
        <begin position="266"/>
        <end position="301"/>
    </location>
</feature>
<gene>
    <name evidence="6" type="ORF">LSAT_V11C400172650</name>
</gene>
<feature type="repeat" description="Pumilio" evidence="4">
    <location>
        <begin position="338"/>
        <end position="373"/>
    </location>
</feature>
<dbReference type="InterPro" id="IPR012940">
    <property type="entry name" value="NABP"/>
</dbReference>
<dbReference type="PROSITE" id="PS50303">
    <property type="entry name" value="PUM_HD"/>
    <property type="match status" value="1"/>
</dbReference>
<dbReference type="GO" id="GO:0005737">
    <property type="term" value="C:cytoplasm"/>
    <property type="evidence" value="ECO:0000318"/>
    <property type="project" value="GO_Central"/>
</dbReference>
<sequence length="563" mass="63703">MEMNRVPLKAKILQENIIHILPFVCFSMAKKKELRVIRVIPILHANFGSQGVLYCKVIQVPLVVDCLQPVVNIVPLQIPARYSAPINHLDSASALNIAGKGQFLRRCNYPPVSNFHSPIMGSRHGQCMVNTHSANLPLGCNNFVVSHGHEDMQALQKVYLEALLAQHNQQYSSPLFGRSGSLNHLYGNPTYNHGIPYQGNLLENSTRSSVGSRQLSQQFAPAFRNSVGGVSGSWNPEGDMSLDRRYVSSLLDELKNNKNKSFELSDVVDHVIEFSTDQYGSRFIQQKLESATVEEKNIIFPEIVPHARSLMTDVFGNYVIQKFFEHGTKSQRRELAGQLIGHVLPLSLQMYGCRVIQKALEVVEVDQQTEMVAELDGSIMKCVRDQNGNHVIQKCIECVPQDRVQFIVSSFFGQVVSLSSHPYGCRVIQHVLQHGKPHERSTIINKIAGETVKMSLQKFASNVVEKCLTYGSPDERQLLVNEMLGSTDENEPLQAMMKDPFGNYIVQKVLETCDDQTRELILYILDIFPLFKSFIKFSLFDTELDERMRDLNLLSNSHFWRWP</sequence>
<dbReference type="SUPFAM" id="SSF48371">
    <property type="entry name" value="ARM repeat"/>
    <property type="match status" value="1"/>
</dbReference>
<feature type="repeat" description="Pumilio" evidence="4">
    <location>
        <begin position="302"/>
        <end position="337"/>
    </location>
</feature>
<comment type="caution">
    <text evidence="6">The sequence shown here is derived from an EMBL/GenBank/DDBJ whole genome shotgun (WGS) entry which is preliminary data.</text>
</comment>
<dbReference type="InterPro" id="IPR011989">
    <property type="entry name" value="ARM-like"/>
</dbReference>
<dbReference type="Gene3D" id="1.25.10.10">
    <property type="entry name" value="Leucine-rich Repeat Variant"/>
    <property type="match status" value="2"/>
</dbReference>
<dbReference type="InterPro" id="IPR001313">
    <property type="entry name" value="Pumilio_RNA-bd_rpt"/>
</dbReference>
<proteinExistence type="predicted"/>
<dbReference type="CDD" id="cd07920">
    <property type="entry name" value="Pumilio"/>
    <property type="match status" value="1"/>
</dbReference>
<feature type="repeat" description="Pumilio" evidence="4">
    <location>
        <begin position="410"/>
        <end position="445"/>
    </location>
</feature>
<dbReference type="GO" id="GO:0010608">
    <property type="term" value="P:post-transcriptional regulation of gene expression"/>
    <property type="evidence" value="ECO:0000318"/>
    <property type="project" value="GO_Central"/>
</dbReference>
<dbReference type="PANTHER" id="PTHR12537:SF12">
    <property type="entry name" value="MATERNAL PROTEIN PUMILIO"/>
    <property type="match status" value="1"/>
</dbReference>
<feature type="domain" description="PUM-HD" evidence="5">
    <location>
        <begin position="246"/>
        <end position="563"/>
    </location>
</feature>
<feature type="repeat" description="Pumilio" evidence="4">
    <location>
        <begin position="374"/>
        <end position="409"/>
    </location>
</feature>
<dbReference type="Pfam" id="PF07990">
    <property type="entry name" value="NABP"/>
    <property type="match status" value="1"/>
</dbReference>
<dbReference type="Proteomes" id="UP000235145">
    <property type="component" value="Unassembled WGS sequence"/>
</dbReference>
<keyword evidence="3" id="KW-0694">RNA-binding</keyword>
<evidence type="ECO:0000256" key="4">
    <source>
        <dbReference type="PROSITE-ProRule" id="PRU00317"/>
    </source>
</evidence>
<dbReference type="AlphaFoldDB" id="A0A9R1XHN5"/>